<keyword evidence="1" id="KW-0695">RNA-directed DNA polymerase</keyword>
<gene>
    <name evidence="1" type="ORF">ElyMa_006864400</name>
</gene>
<evidence type="ECO:0000313" key="1">
    <source>
        <dbReference type="EMBL" id="GFS19085.1"/>
    </source>
</evidence>
<accession>A0AAV4JBA0</accession>
<keyword evidence="1" id="KW-0548">Nucleotidyltransferase</keyword>
<sequence>MGASQSVLRTSTLALCYSAAEYCAPVWTRSPNINLVILRELRRTIGDCLISTPIQWLPTIKSIAPPHVRREDATQKIIKRIEDMADNIPLKQIYEEVPTTRRLRSRNPF</sequence>
<name>A0AAV4JBA0_9GAST</name>
<dbReference type="Proteomes" id="UP000762676">
    <property type="component" value="Unassembled WGS sequence"/>
</dbReference>
<protein>
    <submittedName>
        <fullName evidence="1">RNA-directed DNA polymerase from mobile element jockey-like</fullName>
    </submittedName>
</protein>
<keyword evidence="1" id="KW-0808">Transferase</keyword>
<keyword evidence="2" id="KW-1185">Reference proteome</keyword>
<dbReference type="AlphaFoldDB" id="A0AAV4JBA0"/>
<proteinExistence type="predicted"/>
<dbReference type="EMBL" id="BMAT01013733">
    <property type="protein sequence ID" value="GFS19085.1"/>
    <property type="molecule type" value="Genomic_DNA"/>
</dbReference>
<dbReference type="GO" id="GO:0003964">
    <property type="term" value="F:RNA-directed DNA polymerase activity"/>
    <property type="evidence" value="ECO:0007669"/>
    <property type="project" value="UniProtKB-KW"/>
</dbReference>
<reference evidence="1 2" key="1">
    <citation type="journal article" date="2021" name="Elife">
        <title>Chloroplast acquisition without the gene transfer in kleptoplastic sea slugs, Plakobranchus ocellatus.</title>
        <authorList>
            <person name="Maeda T."/>
            <person name="Takahashi S."/>
            <person name="Yoshida T."/>
            <person name="Shimamura S."/>
            <person name="Takaki Y."/>
            <person name="Nagai Y."/>
            <person name="Toyoda A."/>
            <person name="Suzuki Y."/>
            <person name="Arimoto A."/>
            <person name="Ishii H."/>
            <person name="Satoh N."/>
            <person name="Nishiyama T."/>
            <person name="Hasebe M."/>
            <person name="Maruyama T."/>
            <person name="Minagawa J."/>
            <person name="Obokata J."/>
            <person name="Shigenobu S."/>
        </authorList>
    </citation>
    <scope>NUCLEOTIDE SEQUENCE [LARGE SCALE GENOMIC DNA]</scope>
</reference>
<comment type="caution">
    <text evidence="1">The sequence shown here is derived from an EMBL/GenBank/DDBJ whole genome shotgun (WGS) entry which is preliminary data.</text>
</comment>
<organism evidence="1 2">
    <name type="scientific">Elysia marginata</name>
    <dbReference type="NCBI Taxonomy" id="1093978"/>
    <lineage>
        <taxon>Eukaryota</taxon>
        <taxon>Metazoa</taxon>
        <taxon>Spiralia</taxon>
        <taxon>Lophotrochozoa</taxon>
        <taxon>Mollusca</taxon>
        <taxon>Gastropoda</taxon>
        <taxon>Heterobranchia</taxon>
        <taxon>Euthyneura</taxon>
        <taxon>Panpulmonata</taxon>
        <taxon>Sacoglossa</taxon>
        <taxon>Placobranchoidea</taxon>
        <taxon>Plakobranchidae</taxon>
        <taxon>Elysia</taxon>
    </lineage>
</organism>
<evidence type="ECO:0000313" key="2">
    <source>
        <dbReference type="Proteomes" id="UP000762676"/>
    </source>
</evidence>